<sequence>MRSLWRGVISFGLVNIPVRMYLAVEERAVHFRQLHRRCGTPIRYRRWCPRCDVEVQPEELARGYEYAPDRFVLITDEDLAGLPLPTARAVEILDFVHGEDIDPIYFQRTYYLEPAEGGEKAYRLLRRAMDLRRCVAVARVALRNKETLACLRTYRHQALALVAMAYPDEIRPLEALPAFAALGAPEPLAAGGDGQWAGTGRPVTGGGPVHGRAGNSLPRAYGDGAALALPGSPDGAAGAGTPGDGTRPAGEPVADRELELALHLIDRLTAPFDPGRYRDRYREALLAVVERKLAGREEVVAPPEPAPVLDLMEALRASLAQVEARGGGNGREDRPDPLRGAPAGEPALPGGDGSPGGPGAVAAAGRSRGPVPWPGYGPGDAGAKDAGSGR</sequence>
<name>K6PYQ4_9FIRM</name>
<dbReference type="STRING" id="867903.ThesuDRAFT_00117"/>
<evidence type="ECO:0000313" key="6">
    <source>
        <dbReference type="Proteomes" id="UP000005710"/>
    </source>
</evidence>
<evidence type="ECO:0000256" key="2">
    <source>
        <dbReference type="HAMAP-Rule" id="MF_01875"/>
    </source>
</evidence>
<keyword evidence="2" id="KW-0234">DNA repair</keyword>
<comment type="subunit">
    <text evidence="2">Homodimer. Interacts with LigD.</text>
</comment>
<evidence type="ECO:0000256" key="3">
    <source>
        <dbReference type="SAM" id="MobiDB-lite"/>
    </source>
</evidence>
<comment type="caution">
    <text evidence="5">The sequence shown here is derived from an EMBL/GenBank/DDBJ whole genome shotgun (WGS) entry which is preliminary data.</text>
</comment>
<dbReference type="RefSeq" id="WP_006904819.1">
    <property type="nucleotide sequence ID" value="NZ_JH976536.1"/>
</dbReference>
<protein>
    <recommendedName>
        <fullName evidence="2">Non-homologous end joining protein Ku</fullName>
    </recommendedName>
</protein>
<dbReference type="InterPro" id="IPR016194">
    <property type="entry name" value="SPOC-like_C_dom_sf"/>
</dbReference>
<evidence type="ECO:0000259" key="4">
    <source>
        <dbReference type="SMART" id="SM00559"/>
    </source>
</evidence>
<dbReference type="GO" id="GO:0006303">
    <property type="term" value="P:double-strand break repair via nonhomologous end joining"/>
    <property type="evidence" value="ECO:0007669"/>
    <property type="project" value="UniProtKB-UniRule"/>
</dbReference>
<keyword evidence="1 2" id="KW-0238">DNA-binding</keyword>
<feature type="region of interest" description="Disordered" evidence="3">
    <location>
        <begin position="231"/>
        <end position="251"/>
    </location>
</feature>
<dbReference type="Pfam" id="PF02735">
    <property type="entry name" value="Ku"/>
    <property type="match status" value="1"/>
</dbReference>
<evidence type="ECO:0000256" key="1">
    <source>
        <dbReference type="ARBA" id="ARBA00023125"/>
    </source>
</evidence>
<dbReference type="OrthoDB" id="9795084at2"/>
<evidence type="ECO:0000313" key="5">
    <source>
        <dbReference type="EMBL" id="EKP93873.1"/>
    </source>
</evidence>
<dbReference type="Proteomes" id="UP000005710">
    <property type="component" value="Unassembled WGS sequence"/>
</dbReference>
<dbReference type="SUPFAM" id="SSF100939">
    <property type="entry name" value="SPOC domain-like"/>
    <property type="match status" value="2"/>
</dbReference>
<gene>
    <name evidence="2" type="primary">ku</name>
    <name evidence="5" type="ORF">ThesuDRAFT_00117</name>
</gene>
<feature type="region of interest" description="Disordered" evidence="3">
    <location>
        <begin position="323"/>
        <end position="390"/>
    </location>
</feature>
<dbReference type="GO" id="GO:0006310">
    <property type="term" value="P:DNA recombination"/>
    <property type="evidence" value="ECO:0007669"/>
    <property type="project" value="UniProtKB-KW"/>
</dbReference>
<comment type="function">
    <text evidence="2">With LigD forms a non-homologous end joining (NHEJ) DNA repair enzyme, which repairs dsDNA breaks with reduced fidelity. Binds linear dsDNA with 5'- and 3'- overhangs but not closed circular dsDNA nor ssDNA. Recruits and stimulates the ligase activity of LigD.</text>
</comment>
<dbReference type="PANTHER" id="PTHR41251">
    <property type="entry name" value="NON-HOMOLOGOUS END JOINING PROTEIN KU"/>
    <property type="match status" value="1"/>
</dbReference>
<dbReference type="Gene3D" id="2.40.290.10">
    <property type="match status" value="1"/>
</dbReference>
<dbReference type="GO" id="GO:0003690">
    <property type="term" value="F:double-stranded DNA binding"/>
    <property type="evidence" value="ECO:0007669"/>
    <property type="project" value="UniProtKB-UniRule"/>
</dbReference>
<dbReference type="PANTHER" id="PTHR41251:SF1">
    <property type="entry name" value="NON-HOMOLOGOUS END JOINING PROTEIN KU"/>
    <property type="match status" value="1"/>
</dbReference>
<accession>K6PYQ4</accession>
<reference evidence="5" key="2">
    <citation type="submission" date="2012-10" db="EMBL/GenBank/DDBJ databases">
        <title>Improved high-quality draft of Thermaerobacter subterraneus C21, DSM 13965.</title>
        <authorList>
            <consortium name="DOE Joint Genome Institute"/>
            <person name="Eisen J."/>
            <person name="Huntemann M."/>
            <person name="Wei C.-L."/>
            <person name="Han J."/>
            <person name="Detter J.C."/>
            <person name="Han C."/>
            <person name="Tapia R."/>
            <person name="Chen A."/>
            <person name="Kyrpides N."/>
            <person name="Mavromatis K."/>
            <person name="Markowitz V."/>
            <person name="Szeto E."/>
            <person name="Ivanova N."/>
            <person name="Mikhailova N."/>
            <person name="Ovchinnikova G."/>
            <person name="Pagani I."/>
            <person name="Pati A."/>
            <person name="Goodwin L."/>
            <person name="Nordberg H.P."/>
            <person name="Cantor M.N."/>
            <person name="Hua S.X."/>
            <person name="Woyke T."/>
            <person name="Eisen J."/>
            <person name="Klenk H.-P."/>
        </authorList>
    </citation>
    <scope>NUCLEOTIDE SEQUENCE [LARGE SCALE GENOMIC DNA]</scope>
    <source>
        <strain evidence="5">DSM 13965</strain>
    </source>
</reference>
<reference evidence="5" key="1">
    <citation type="submission" date="2010-10" db="EMBL/GenBank/DDBJ databases">
        <authorList>
            <consortium name="US DOE Joint Genome Institute (JGI-PGF)"/>
            <person name="Lucas S."/>
            <person name="Copeland A."/>
            <person name="Lapidus A."/>
            <person name="Bruce D."/>
            <person name="Goodwin L."/>
            <person name="Pitluck S."/>
            <person name="Kyrpides N."/>
            <person name="Mavromatis K."/>
            <person name="Detter J.C."/>
            <person name="Han C."/>
            <person name="Land M."/>
            <person name="Hauser L."/>
            <person name="Markowitz V."/>
            <person name="Cheng J.-F."/>
            <person name="Hugenholtz P."/>
            <person name="Woyke T."/>
            <person name="Wu D."/>
            <person name="Pukall R."/>
            <person name="Wahrenburg C."/>
            <person name="Brambilla E."/>
            <person name="Klenk H.-P."/>
            <person name="Eisen J.A."/>
        </authorList>
    </citation>
    <scope>NUCLEOTIDE SEQUENCE [LARGE SCALE GENOMIC DNA]</scope>
    <source>
        <strain evidence="5">DSM 13965</strain>
    </source>
</reference>
<proteinExistence type="inferred from homology"/>
<keyword evidence="2" id="KW-0227">DNA damage</keyword>
<dbReference type="CDD" id="cd00789">
    <property type="entry name" value="KU_like"/>
    <property type="match status" value="1"/>
</dbReference>
<dbReference type="eggNOG" id="COG1273">
    <property type="taxonomic scope" value="Bacteria"/>
</dbReference>
<keyword evidence="6" id="KW-1185">Reference proteome</keyword>
<comment type="similarity">
    <text evidence="2">Belongs to the prokaryotic Ku family.</text>
</comment>
<dbReference type="HAMAP" id="MF_01875">
    <property type="entry name" value="Prokaryotic_Ku"/>
    <property type="match status" value="1"/>
</dbReference>
<dbReference type="HOGENOM" id="CLU_048975_1_1_9"/>
<dbReference type="EMBL" id="AENY02000004">
    <property type="protein sequence ID" value="EKP93873.1"/>
    <property type="molecule type" value="Genomic_DNA"/>
</dbReference>
<dbReference type="InterPro" id="IPR009187">
    <property type="entry name" value="Prok_Ku"/>
</dbReference>
<feature type="region of interest" description="Disordered" evidence="3">
    <location>
        <begin position="192"/>
        <end position="216"/>
    </location>
</feature>
<dbReference type="PIRSF" id="PIRSF006493">
    <property type="entry name" value="Prok_Ku"/>
    <property type="match status" value="1"/>
</dbReference>
<feature type="compositionally biased region" description="Low complexity" evidence="3">
    <location>
        <begin position="340"/>
        <end position="349"/>
    </location>
</feature>
<feature type="compositionally biased region" description="Gly residues" evidence="3">
    <location>
        <begin position="350"/>
        <end position="359"/>
    </location>
</feature>
<dbReference type="SMART" id="SM00559">
    <property type="entry name" value="Ku78"/>
    <property type="match status" value="1"/>
</dbReference>
<dbReference type="InterPro" id="IPR006164">
    <property type="entry name" value="DNA_bd_Ku70/Ku80"/>
</dbReference>
<feature type="domain" description="Ku" evidence="4">
    <location>
        <begin position="52"/>
        <end position="181"/>
    </location>
</feature>
<feature type="compositionally biased region" description="Gly residues" evidence="3">
    <location>
        <begin position="192"/>
        <end position="209"/>
    </location>
</feature>
<feature type="compositionally biased region" description="Low complexity" evidence="3">
    <location>
        <begin position="360"/>
        <end position="370"/>
    </location>
</feature>
<keyword evidence="2" id="KW-0233">DNA recombination</keyword>
<organism evidence="5 6">
    <name type="scientific">Thermaerobacter subterraneus DSM 13965</name>
    <dbReference type="NCBI Taxonomy" id="867903"/>
    <lineage>
        <taxon>Bacteria</taxon>
        <taxon>Bacillati</taxon>
        <taxon>Bacillota</taxon>
        <taxon>Clostridia</taxon>
        <taxon>Eubacteriales</taxon>
        <taxon>Clostridiales Family XVII. Incertae Sedis</taxon>
        <taxon>Thermaerobacter</taxon>
    </lineage>
</organism>
<dbReference type="AlphaFoldDB" id="K6PYQ4"/>